<keyword evidence="2" id="KW-1185">Reference proteome</keyword>
<reference evidence="1" key="1">
    <citation type="submission" date="2018-11" db="EMBL/GenBank/DDBJ databases">
        <authorList>
            <consortium name="Pathogen Informatics"/>
        </authorList>
    </citation>
    <scope>NUCLEOTIDE SEQUENCE</scope>
</reference>
<dbReference type="EMBL" id="CAAALY010004253">
    <property type="protein sequence ID" value="VEL08555.1"/>
    <property type="molecule type" value="Genomic_DNA"/>
</dbReference>
<accession>A0A448WCM1</accession>
<gene>
    <name evidence="1" type="ORF">PXEA_LOCUS1995</name>
</gene>
<name>A0A448WCM1_9PLAT</name>
<evidence type="ECO:0000313" key="2">
    <source>
        <dbReference type="Proteomes" id="UP000784294"/>
    </source>
</evidence>
<dbReference type="AlphaFoldDB" id="A0A448WCM1"/>
<evidence type="ECO:0000313" key="1">
    <source>
        <dbReference type="EMBL" id="VEL08555.1"/>
    </source>
</evidence>
<organism evidence="1 2">
    <name type="scientific">Protopolystoma xenopodis</name>
    <dbReference type="NCBI Taxonomy" id="117903"/>
    <lineage>
        <taxon>Eukaryota</taxon>
        <taxon>Metazoa</taxon>
        <taxon>Spiralia</taxon>
        <taxon>Lophotrochozoa</taxon>
        <taxon>Platyhelminthes</taxon>
        <taxon>Monogenea</taxon>
        <taxon>Polyopisthocotylea</taxon>
        <taxon>Polystomatidea</taxon>
        <taxon>Polystomatidae</taxon>
        <taxon>Protopolystoma</taxon>
    </lineage>
</organism>
<proteinExistence type="predicted"/>
<protein>
    <submittedName>
        <fullName evidence="1">Uncharacterized protein</fullName>
    </submittedName>
</protein>
<dbReference type="Proteomes" id="UP000784294">
    <property type="component" value="Unassembled WGS sequence"/>
</dbReference>
<sequence length="131" mass="15274">MLHYLGWNLTGSTGQTWAGSKLRSTLEENSFWEARLCGIETRARKQVIRELRILSTLERRQARELTERASQQMELLDTRLRNEFLVIDYISNLGCCTMYESYIFSSLFVTCLDYESSLLFSSPSYSSYLID</sequence>
<comment type="caution">
    <text evidence="1">The sequence shown here is derived from an EMBL/GenBank/DDBJ whole genome shotgun (WGS) entry which is preliminary data.</text>
</comment>